<dbReference type="AlphaFoldDB" id="A0A6I3LC13"/>
<evidence type="ECO:0000313" key="3">
    <source>
        <dbReference type="Proteomes" id="UP000438760"/>
    </source>
</evidence>
<dbReference type="RefSeq" id="WP_155091050.1">
    <property type="nucleotide sequence ID" value="NZ_WMJX01000003.1"/>
</dbReference>
<organism evidence="2 3">
    <name type="scientific">Myroides albus</name>
    <dbReference type="NCBI Taxonomy" id="2562892"/>
    <lineage>
        <taxon>Bacteria</taxon>
        <taxon>Pseudomonadati</taxon>
        <taxon>Bacteroidota</taxon>
        <taxon>Flavobacteriia</taxon>
        <taxon>Flavobacteriales</taxon>
        <taxon>Flavobacteriaceae</taxon>
        <taxon>Myroides</taxon>
    </lineage>
</organism>
<evidence type="ECO:0008006" key="4">
    <source>
        <dbReference type="Google" id="ProtNLM"/>
    </source>
</evidence>
<accession>A0A6I3LC13</accession>
<evidence type="ECO:0000313" key="2">
    <source>
        <dbReference type="EMBL" id="MTG96999.1"/>
    </source>
</evidence>
<feature type="chain" id="PRO_5026001785" description="YtkA-like domain-containing protein" evidence="1">
    <location>
        <begin position="23"/>
        <end position="315"/>
    </location>
</feature>
<name>A0A6I3LC13_9FLAO</name>
<reference evidence="2 3" key="1">
    <citation type="submission" date="2019-11" db="EMBL/GenBank/DDBJ databases">
        <title>Genome of Strain BIT-d1.</title>
        <authorList>
            <person name="Yang Y."/>
        </authorList>
    </citation>
    <scope>NUCLEOTIDE SEQUENCE [LARGE SCALE GENOMIC DNA]</scope>
    <source>
        <strain evidence="2 3">BIT-d1</strain>
    </source>
</reference>
<sequence length="315" mass="35286">MKKFIYFALTVFALGLTTSCTSDDNSISNDDTTNPTKTDLTIKVLEQKNDHYNIAIYSNVNEFYAPSTTPIIVEITDATDANNKVFTDVSMNIMMHMTMPNGHKKSHSAPISQLKPIAGSSNKFEGEIMFSMAGMDIEKNFWEIEIKAKNKDKNIETKLPTTVRNGQFFDRNDINSIKGSDRKTLETFNIDSEKHFAALHHVSKFIVGKNNIAVSIYKREDNGMRFPEVGELQVSIDPRMPDMANHGVLDGVIKLNYNSTTKQYEGKLPLSMTGYWFLNLVIKDQAGNILAGQPVGLDADGKETVNGDKFFDLVF</sequence>
<dbReference type="PROSITE" id="PS51257">
    <property type="entry name" value="PROKAR_LIPOPROTEIN"/>
    <property type="match status" value="1"/>
</dbReference>
<gene>
    <name evidence="2" type="ORF">GJV76_02430</name>
</gene>
<dbReference type="Proteomes" id="UP000438760">
    <property type="component" value="Unassembled WGS sequence"/>
</dbReference>
<dbReference type="OrthoDB" id="1065544at2"/>
<comment type="caution">
    <text evidence="2">The sequence shown here is derived from an EMBL/GenBank/DDBJ whole genome shotgun (WGS) entry which is preliminary data.</text>
</comment>
<dbReference type="EMBL" id="WMJX01000003">
    <property type="protein sequence ID" value="MTG96999.1"/>
    <property type="molecule type" value="Genomic_DNA"/>
</dbReference>
<proteinExistence type="predicted"/>
<feature type="signal peptide" evidence="1">
    <location>
        <begin position="1"/>
        <end position="22"/>
    </location>
</feature>
<keyword evidence="1" id="KW-0732">Signal</keyword>
<protein>
    <recommendedName>
        <fullName evidence="4">YtkA-like domain-containing protein</fullName>
    </recommendedName>
</protein>
<evidence type="ECO:0000256" key="1">
    <source>
        <dbReference type="SAM" id="SignalP"/>
    </source>
</evidence>
<keyword evidence="3" id="KW-1185">Reference proteome</keyword>